<dbReference type="SUPFAM" id="SSF88946">
    <property type="entry name" value="Sigma2 domain of RNA polymerase sigma factors"/>
    <property type="match status" value="1"/>
</dbReference>
<dbReference type="RefSeq" id="WP_006952770.1">
    <property type="nucleotide sequence ID" value="NZ_CAVK010000061.1"/>
</dbReference>
<dbReference type="PANTHER" id="PTHR43133:SF51">
    <property type="entry name" value="RNA POLYMERASE SIGMA FACTOR"/>
    <property type="match status" value="1"/>
</dbReference>
<dbReference type="Pfam" id="PF04542">
    <property type="entry name" value="Sigma70_r2"/>
    <property type="match status" value="1"/>
</dbReference>
<dbReference type="SUPFAM" id="SSF88659">
    <property type="entry name" value="Sigma3 and sigma4 domains of RNA polymerase sigma factors"/>
    <property type="match status" value="1"/>
</dbReference>
<evidence type="ECO:0000313" key="7">
    <source>
        <dbReference type="EMBL" id="CCW17014.1"/>
    </source>
</evidence>
<organism evidence="7 8">
    <name type="scientific">Sphingobium indicum BiD32</name>
    <dbReference type="NCBI Taxonomy" id="1301087"/>
    <lineage>
        <taxon>Bacteria</taxon>
        <taxon>Pseudomonadati</taxon>
        <taxon>Pseudomonadota</taxon>
        <taxon>Alphaproteobacteria</taxon>
        <taxon>Sphingomonadales</taxon>
        <taxon>Sphingomonadaceae</taxon>
        <taxon>Sphingobium</taxon>
    </lineage>
</organism>
<feature type="domain" description="RNA polymerase sigma factor 70 region 4 type 2" evidence="6">
    <location>
        <begin position="140"/>
        <end position="191"/>
    </location>
</feature>
<dbReference type="NCBIfam" id="TIGR02937">
    <property type="entry name" value="sigma70-ECF"/>
    <property type="match status" value="1"/>
</dbReference>
<gene>
    <name evidence="7" type="ORF">EBBID32_13530</name>
</gene>
<protein>
    <submittedName>
        <fullName evidence="7">RNA polymerase sigma factor protein</fullName>
    </submittedName>
</protein>
<dbReference type="InterPro" id="IPR013249">
    <property type="entry name" value="RNA_pol_sigma70_r4_t2"/>
</dbReference>
<dbReference type="AlphaFoldDB" id="N1MJS7"/>
<accession>N1MJS7</accession>
<dbReference type="Gene3D" id="1.10.10.10">
    <property type="entry name" value="Winged helix-like DNA-binding domain superfamily/Winged helix DNA-binding domain"/>
    <property type="match status" value="1"/>
</dbReference>
<dbReference type="InterPro" id="IPR013324">
    <property type="entry name" value="RNA_pol_sigma_r3/r4-like"/>
</dbReference>
<reference evidence="8" key="2">
    <citation type="submission" date="2013-04" db="EMBL/GenBank/DDBJ databases">
        <title>Bisphenol A degrading Sphingobium sp. strain BiD32.</title>
        <authorList>
            <person name="Nielsen J.L."/>
            <person name="Zhou N.A."/>
            <person name="Kjeldal H."/>
        </authorList>
    </citation>
    <scope>NUCLEOTIDE SEQUENCE [LARGE SCALE GENOMIC DNA]</scope>
    <source>
        <strain evidence="8">BiD32</strain>
    </source>
</reference>
<dbReference type="Gene3D" id="1.10.1740.10">
    <property type="match status" value="1"/>
</dbReference>
<keyword evidence="3" id="KW-0731">Sigma factor</keyword>
<reference evidence="7 8" key="1">
    <citation type="submission" date="2013-03" db="EMBL/GenBank/DDBJ databases">
        <authorList>
            <person name="Le V."/>
        </authorList>
    </citation>
    <scope>NUCLEOTIDE SEQUENCE [LARGE SCALE GENOMIC DNA]</scope>
    <source>
        <strain evidence="7 8">BiD32</strain>
    </source>
</reference>
<comment type="caution">
    <text evidence="7">The sequence shown here is derived from an EMBL/GenBank/DDBJ whole genome shotgun (WGS) entry which is preliminary data.</text>
</comment>
<dbReference type="InterPro" id="IPR007627">
    <property type="entry name" value="RNA_pol_sigma70_r2"/>
</dbReference>
<keyword evidence="2" id="KW-0805">Transcription regulation</keyword>
<dbReference type="CDD" id="cd06171">
    <property type="entry name" value="Sigma70_r4"/>
    <property type="match status" value="1"/>
</dbReference>
<dbReference type="InterPro" id="IPR013325">
    <property type="entry name" value="RNA_pol_sigma_r2"/>
</dbReference>
<dbReference type="OrthoDB" id="9803470at2"/>
<evidence type="ECO:0000259" key="6">
    <source>
        <dbReference type="Pfam" id="PF08281"/>
    </source>
</evidence>
<dbReference type="NCBIfam" id="NF008888">
    <property type="entry name" value="PRK11922.1"/>
    <property type="match status" value="1"/>
</dbReference>
<dbReference type="InterPro" id="IPR036388">
    <property type="entry name" value="WH-like_DNA-bd_sf"/>
</dbReference>
<dbReference type="InterPro" id="IPR039425">
    <property type="entry name" value="RNA_pol_sigma-70-like"/>
</dbReference>
<keyword evidence="8" id="KW-1185">Reference proteome</keyword>
<dbReference type="EMBL" id="CAVK010000061">
    <property type="protein sequence ID" value="CCW17014.1"/>
    <property type="molecule type" value="Genomic_DNA"/>
</dbReference>
<dbReference type="InterPro" id="IPR014284">
    <property type="entry name" value="RNA_pol_sigma-70_dom"/>
</dbReference>
<keyword evidence="4" id="KW-0804">Transcription</keyword>
<dbReference type="Proteomes" id="UP000013201">
    <property type="component" value="Unassembled WGS sequence"/>
</dbReference>
<dbReference type="PANTHER" id="PTHR43133">
    <property type="entry name" value="RNA POLYMERASE ECF-TYPE SIGMA FACTO"/>
    <property type="match status" value="1"/>
</dbReference>
<evidence type="ECO:0000256" key="1">
    <source>
        <dbReference type="ARBA" id="ARBA00010641"/>
    </source>
</evidence>
<comment type="similarity">
    <text evidence="1">Belongs to the sigma-70 factor family. ECF subfamily.</text>
</comment>
<proteinExistence type="inferred from homology"/>
<evidence type="ECO:0000313" key="8">
    <source>
        <dbReference type="Proteomes" id="UP000013201"/>
    </source>
</evidence>
<dbReference type="GO" id="GO:0003677">
    <property type="term" value="F:DNA binding"/>
    <property type="evidence" value="ECO:0007669"/>
    <property type="project" value="InterPro"/>
</dbReference>
<evidence type="ECO:0000259" key="5">
    <source>
        <dbReference type="Pfam" id="PF04542"/>
    </source>
</evidence>
<feature type="domain" description="RNA polymerase sigma-70 region 2" evidence="5">
    <location>
        <begin position="33"/>
        <end position="98"/>
    </location>
</feature>
<name>N1MJS7_9SPHN</name>
<dbReference type="Pfam" id="PF08281">
    <property type="entry name" value="Sigma70_r4_2"/>
    <property type="match status" value="1"/>
</dbReference>
<sequence>MAVPKQEVAQLSDLELARRIGQRDAAAVRLMTERNNQRLFRAAWSILGNRADAEDAVQACYVRAFGAIESFAGRSSLSTWLTRIVINEALGRERAARRRLARLDTESVVHLDEYREKLMGGSTELGGPDSTVAIKQIRALIEAAISTLPQDFRLVFVMREVEEMSIEEIADALQLMPATVKTRLFRARRRLREALAPDVEASLRGSFPFAGANCEAMTERTIEKLCGGTKQAK</sequence>
<evidence type="ECO:0000256" key="4">
    <source>
        <dbReference type="ARBA" id="ARBA00023163"/>
    </source>
</evidence>
<evidence type="ECO:0000256" key="3">
    <source>
        <dbReference type="ARBA" id="ARBA00023082"/>
    </source>
</evidence>
<dbReference type="GO" id="GO:0016987">
    <property type="term" value="F:sigma factor activity"/>
    <property type="evidence" value="ECO:0007669"/>
    <property type="project" value="UniProtKB-KW"/>
</dbReference>
<dbReference type="GO" id="GO:0006352">
    <property type="term" value="P:DNA-templated transcription initiation"/>
    <property type="evidence" value="ECO:0007669"/>
    <property type="project" value="InterPro"/>
</dbReference>
<evidence type="ECO:0000256" key="2">
    <source>
        <dbReference type="ARBA" id="ARBA00023015"/>
    </source>
</evidence>